<reference evidence="2" key="1">
    <citation type="submission" date="2022-11" db="UniProtKB">
        <authorList>
            <consortium name="WormBaseParasite"/>
        </authorList>
    </citation>
    <scope>IDENTIFICATION</scope>
</reference>
<accession>A0AC35EZP4</accession>
<name>A0AC35EZP4_9BILA</name>
<proteinExistence type="predicted"/>
<dbReference type="WBParaSite" id="PS1159_v2.g11673.t2">
    <property type="protein sequence ID" value="PS1159_v2.g11673.t2"/>
    <property type="gene ID" value="PS1159_v2.g11673"/>
</dbReference>
<organism evidence="1 2">
    <name type="scientific">Panagrolaimus sp. PS1159</name>
    <dbReference type="NCBI Taxonomy" id="55785"/>
    <lineage>
        <taxon>Eukaryota</taxon>
        <taxon>Metazoa</taxon>
        <taxon>Ecdysozoa</taxon>
        <taxon>Nematoda</taxon>
        <taxon>Chromadorea</taxon>
        <taxon>Rhabditida</taxon>
        <taxon>Tylenchina</taxon>
        <taxon>Panagrolaimomorpha</taxon>
        <taxon>Panagrolaimoidea</taxon>
        <taxon>Panagrolaimidae</taxon>
        <taxon>Panagrolaimus</taxon>
    </lineage>
</organism>
<dbReference type="Proteomes" id="UP000887580">
    <property type="component" value="Unplaced"/>
</dbReference>
<sequence>MNNQSMSSSSNFQQNNPFVITIDTVAPERSQMSERRSSSIPEYVEVPRGNFCKTEEIIRGKPVIRLYVKEPGLPNGFIRKYTPTMVKKRMKWYCTQCNTRRNSRANSNKSVAMKTTNILPKEAKYNETTLFHAITCCKPFKGELKADCKIYPNGEAPAAAIRIEMPPPAAATCIRIEMPRFSLPLPSNGLDSVLADIAPLSSPRILWSSNARNNPLRTDMPCSSRTIIPPQSPSSSIVNNVSQPVPPPPLFSIDPVPPQLAAAVVGNTVQPQPVPASFVANNVAEEAQSNDNEPAPRNNVFQRSDGSITEGAGNYSEEEEEEEENSREKSTISLPEDVGIIAERIVAKKEPNSQVLIEEKEDEMEIKNEYDPDPAILSFKRPSEGALMSACRKVGLVYDDAAYVFWANNINVKLVKALSDSIQPGPWSNGFDCLSLFLTGSHKFGPQMQVNVNPKWYSDPVLKANYNNEQQKQMLLKFNDEHFKLIAHWLSCRIGVYENGILKKYGDWTSMNSNELIILIAKDGERYAPVYGL</sequence>
<evidence type="ECO:0000313" key="1">
    <source>
        <dbReference type="Proteomes" id="UP000887580"/>
    </source>
</evidence>
<protein>
    <submittedName>
        <fullName evidence="2">Uncharacterized protein</fullName>
    </submittedName>
</protein>
<evidence type="ECO:0000313" key="2">
    <source>
        <dbReference type="WBParaSite" id="PS1159_v2.g11673.t2"/>
    </source>
</evidence>